<evidence type="ECO:0000313" key="2">
    <source>
        <dbReference type="Proteomes" id="UP000092743"/>
    </source>
</evidence>
<sequence length="70" mass="8490">MRHTRNSRMFTVDHKNFKYLANNKISLMRKIGYRGLDPIFQWHRDYHGINIVSFNRNGDTFKTYVIKGRN</sequence>
<accession>A0A9W3SHD5</accession>
<gene>
    <name evidence="1" type="ORF">BT246_56790</name>
</gene>
<dbReference type="AlphaFoldDB" id="A0A9W3SHD5"/>
<dbReference type="RefSeq" id="WP_065485654.1">
    <property type="nucleotide sequence ID" value="NZ_CP015350.1"/>
</dbReference>
<proteinExistence type="predicted"/>
<dbReference type="EMBL" id="CP015350">
    <property type="protein sequence ID" value="ANS50977.1"/>
    <property type="molecule type" value="Genomic_DNA"/>
</dbReference>
<evidence type="ECO:0000313" key="1">
    <source>
        <dbReference type="EMBL" id="ANS50977.1"/>
    </source>
</evidence>
<reference evidence="1 2" key="1">
    <citation type="submission" date="2016-04" db="EMBL/GenBank/DDBJ databases">
        <title>High quality genome of the nematocidal Bacillus thuringiensis MYBT18246.</title>
        <authorList>
            <person name="Hollensteiner J."/>
            <person name="Poehlein A."/>
            <person name="Sproeer C."/>
            <person name="Bunk B."/>
            <person name="Rosenstiel P."/>
            <person name="Schulenburg H."/>
            <person name="Liesegang H."/>
        </authorList>
    </citation>
    <scope>NUCLEOTIDE SEQUENCE [LARGE SCALE GENOMIC DNA]</scope>
    <source>
        <strain evidence="1 2">MYBT18246</strain>
    </source>
</reference>
<dbReference type="Proteomes" id="UP000092743">
    <property type="component" value="Chromosome"/>
</dbReference>
<organism evidence="1 2">
    <name type="scientific">Bacillus thuringiensis</name>
    <dbReference type="NCBI Taxonomy" id="1428"/>
    <lineage>
        <taxon>Bacteria</taxon>
        <taxon>Bacillati</taxon>
        <taxon>Bacillota</taxon>
        <taxon>Bacilli</taxon>
        <taxon>Bacillales</taxon>
        <taxon>Bacillaceae</taxon>
        <taxon>Bacillus</taxon>
        <taxon>Bacillus cereus group</taxon>
    </lineage>
</organism>
<name>A0A9W3SHD5_BACTU</name>
<protein>
    <submittedName>
        <fullName evidence="1">Uncharacterized protein</fullName>
    </submittedName>
</protein>